<dbReference type="RefSeq" id="WP_006040361.1">
    <property type="nucleotide sequence ID" value="NZ_AEDD01000013.1"/>
</dbReference>
<dbReference type="InterPro" id="IPR056823">
    <property type="entry name" value="TEN-like_YD-shell"/>
</dbReference>
<organism evidence="4 5">
    <name type="scientific">Paenibacillus curdlanolyticus YK9</name>
    <dbReference type="NCBI Taxonomy" id="717606"/>
    <lineage>
        <taxon>Bacteria</taxon>
        <taxon>Bacillati</taxon>
        <taxon>Bacillota</taxon>
        <taxon>Bacilli</taxon>
        <taxon>Bacillales</taxon>
        <taxon>Paenibacillaceae</taxon>
        <taxon>Paenibacillus</taxon>
    </lineage>
</organism>
<keyword evidence="1" id="KW-0677">Repeat</keyword>
<dbReference type="InterPro" id="IPR022385">
    <property type="entry name" value="Rhs_assc_core"/>
</dbReference>
<dbReference type="Pfam" id="PF25023">
    <property type="entry name" value="TEN_YD-shell"/>
    <property type="match status" value="2"/>
</dbReference>
<name>E0IFD7_9BACL</name>
<dbReference type="Proteomes" id="UP000005387">
    <property type="component" value="Unassembled WGS sequence"/>
</dbReference>
<feature type="domain" description="Teneurin-like YD-shell" evidence="3">
    <location>
        <begin position="1140"/>
        <end position="1239"/>
    </location>
</feature>
<accession>E0IFD7</accession>
<proteinExistence type="predicted"/>
<dbReference type="NCBIfam" id="TIGR03696">
    <property type="entry name" value="Rhs_assc_core"/>
    <property type="match status" value="1"/>
</dbReference>
<gene>
    <name evidence="4" type="ORF">PaecuDRAFT_4378</name>
</gene>
<dbReference type="Gene3D" id="2.180.10.10">
    <property type="entry name" value="RHS repeat-associated core"/>
    <property type="match status" value="1"/>
</dbReference>
<dbReference type="OrthoDB" id="41445at2"/>
<evidence type="ECO:0000259" key="3">
    <source>
        <dbReference type="Pfam" id="PF25023"/>
    </source>
</evidence>
<dbReference type="PANTHER" id="PTHR32305:SF15">
    <property type="entry name" value="PROTEIN RHSA-RELATED"/>
    <property type="match status" value="1"/>
</dbReference>
<dbReference type="eggNOG" id="COG3209">
    <property type="taxonomic scope" value="Bacteria"/>
</dbReference>
<feature type="domain" description="Teneurin-like YD-shell" evidence="3">
    <location>
        <begin position="1402"/>
        <end position="1651"/>
    </location>
</feature>
<keyword evidence="2" id="KW-0732">Signal</keyword>
<evidence type="ECO:0000256" key="2">
    <source>
        <dbReference type="SAM" id="SignalP"/>
    </source>
</evidence>
<dbReference type="EMBL" id="AEDD01000013">
    <property type="protein sequence ID" value="EFM08913.1"/>
    <property type="molecule type" value="Genomic_DNA"/>
</dbReference>
<dbReference type="PANTHER" id="PTHR32305">
    <property type="match status" value="1"/>
</dbReference>
<evidence type="ECO:0000313" key="4">
    <source>
        <dbReference type="EMBL" id="EFM08913.1"/>
    </source>
</evidence>
<dbReference type="InterPro" id="IPR006530">
    <property type="entry name" value="YD"/>
</dbReference>
<protein>
    <submittedName>
        <fullName evidence="4">YD repeat protein</fullName>
    </submittedName>
</protein>
<dbReference type="NCBIfam" id="TIGR01643">
    <property type="entry name" value="YD_repeat_2x"/>
    <property type="match status" value="1"/>
</dbReference>
<dbReference type="STRING" id="717606.PaecuDRAFT_4378"/>
<feature type="chain" id="PRO_5003136529" evidence="2">
    <location>
        <begin position="29"/>
        <end position="1877"/>
    </location>
</feature>
<keyword evidence="5" id="KW-1185">Reference proteome</keyword>
<sequence length="1877" mass="208057">MKKIALLLLGLILIITATPLPTSNKAEAQDVQTAAWDHVDTPVSNAGTVSEESIIYSYGHFDAEQVAQLKQQFTPVMLMAAAYFYPELTHLLDPTQIQSLLNWDEQSIRTMVDKMNSDEIALLQRFTPLVTDYRNEAPSTVTESVYGDGNDLPTVSGSVYGKGENAIAGTNSLIAAAAAPNNLAYSLKDATFKYQQDTQGDVDPTLRAFHQRDVDIYLPGREGLDISLVRSYSSNSSYTWSPYYGCEGMVSTPCSVSDIGSLSDNLVNMITNAGDSSDNNFIASGWSLNLPAMTSGSYLDFDMRIDDRYPYAPPYGKAMYTTGMQGKSSDIVSFTVEDGTTYKFLTSAPNKSISSPYEDARMEYSVYNAQKQRFESRLYLNNDKLIYLFDSNGRLLEKANAYGDKVTYAYADDSTYPDTTITDSLNQKIVIERRGSGSRITGISVSNSSGALIKRIVYNTEYVGSNEPLVLNGRAYGNTQYVITYYRLASVSDAVNSKTLKTYTYYEPSAKTVVDFNFEDDWVMSYNDTEGAVLEVKDSDGTGIESDYVDHATNGETLSLLLKDVTDDTGFKTTVQYASYDKNWRSYPTYKERDAHRGTVHLYLDGYLLKYTGYLPVVNIFYSYKNSDNAAKSLQMSVTADNTAKANEIWMRPKKRITDLPYSKYLPIHRLEQAGAFRSGDKVNNTFTYYYGDYKTKTSYAYSATKLGQLQLDAVTNETVPLTNGLSFTANGYSYANAPKQIVSYQYDDGKTKPYLTKTFGDGAPNDNTPAAIKDFLRNGNSRTLPANIEKYSTLVKTEYDAYGNLTYQEDALGNKVESQYAGPYRQVSYTKQTASDGLSSVEQSYVYNADGTVNKATKTSSYRDPNSSSQVLQDTVTTDYLSYTTSKLPTRFIENSTGAQYSTNANVKEMNLEYDAKLMNVTKETVSAKLGSGQAKSTIVKQYAYDQLERLRSVTYPDNSRAEYTYDYKDRILTDTFVSSVTTAASRTTSYAYNDANRTIDVVSPDGERISTTFTPYGEVDKQMRSIGAASKIILKNETDSSGSLLKAALPYNDSAQKTTYLYGANGQISEVTDPLGQKTSFYYSNAAYATNGAEGNLQQTVKTVEPDGKETWTYNDKLGRKIRVEEKSPTKLRVSTYAYTPWGFLSSMNVTSNGKSQSTYYAYDAKGQLINVRDSLGQKYDYVYNSSGQVTNVKINAKTKTTNVFNEIGQLIQKANADGQSEAYTYKTNGLLDSFVDKKGLTHTSGYTAYNEVESETIKNASGTQVYARNYVYDPTTRLLTGISTSENESQAFHYDQWKRQDQQIVAGRTYAMGYDNNDRLSTLTYPDNQAVTYTYDNLSRLKSVYYPGMGGVSNSYETSSNSNKYTQTSPYGIKQVRVTDAFDELTSVTHSNSVGATLWSETFGYDGMGNITNINENGAATDYLYDDLNRIKQEKPPSGKNTYYSYDGAGNISALVSSASDTEETFIPSRSYSYNALNQLSGYSTDTTTASYTYYGDGLRATKTVNGVKTRYVYLNGRVIEELDASGNPIGRNIWGNELLYRVDYTKNKAGYYSYNGHGDVIAIRDSSGAVLNKYDYDIWGKITSYVEQMSNPFRYSGEIYDDESGLIYLRARYYDPSDKRFISEDSYEGELTNPLSLNLYTYVYNNPLNYTDPTGNMGRPTCANWDNECRAKGEFDRQLQIAHRAPTIAAVEIMADNLLNSNPVGTGVASSIRSIGYAIKYVSGILKAVFTESKALKVLNLGAGENIISGVINSDVKTGKGIDLVIDATKALPYADESIDAMIALNPYGYAAVNSFTTAALKPGGTFTLVGTISNPWFKVFYNASAEDLKLLGYEVVSTGKAEEAYKYGTKTTDGTDINPEKLMQIVLRKIGG</sequence>
<evidence type="ECO:0000313" key="5">
    <source>
        <dbReference type="Proteomes" id="UP000005387"/>
    </source>
</evidence>
<evidence type="ECO:0000256" key="1">
    <source>
        <dbReference type="ARBA" id="ARBA00022737"/>
    </source>
</evidence>
<reference evidence="4 5" key="1">
    <citation type="submission" date="2010-07" db="EMBL/GenBank/DDBJ databases">
        <title>The draft genome of Paenibacillus curdlanolyticus YK9.</title>
        <authorList>
            <consortium name="US DOE Joint Genome Institute (JGI-PGF)"/>
            <person name="Lucas S."/>
            <person name="Copeland A."/>
            <person name="Lapidus A."/>
            <person name="Cheng J.-F."/>
            <person name="Bruce D."/>
            <person name="Goodwin L."/>
            <person name="Pitluck S."/>
            <person name="Land M.L."/>
            <person name="Hauser L."/>
            <person name="Chang Y.-J."/>
            <person name="Jeffries C."/>
            <person name="Anderson I.J."/>
            <person name="Johnson E."/>
            <person name="Loganathan U."/>
            <person name="Mulhopadhyay B."/>
            <person name="Kyrpides N."/>
            <person name="Woyke T.J."/>
        </authorList>
    </citation>
    <scope>NUCLEOTIDE SEQUENCE [LARGE SCALE GENOMIC DNA]</scope>
    <source>
        <strain evidence="4 5">YK9</strain>
    </source>
</reference>
<feature type="signal peptide" evidence="2">
    <location>
        <begin position="1"/>
        <end position="28"/>
    </location>
</feature>
<dbReference type="InterPro" id="IPR050708">
    <property type="entry name" value="T6SS_VgrG/RHS"/>
</dbReference>